<dbReference type="Pfam" id="PF01039">
    <property type="entry name" value="Carboxyl_trans"/>
    <property type="match status" value="1"/>
</dbReference>
<reference evidence="2" key="1">
    <citation type="journal article" date="2014" name="Front. Microbiol.">
        <title>High frequency of phylogenetically diverse reductive dehalogenase-homologous genes in deep subseafloor sedimentary metagenomes.</title>
        <authorList>
            <person name="Kawai M."/>
            <person name="Futagami T."/>
            <person name="Toyoda A."/>
            <person name="Takaki Y."/>
            <person name="Nishi S."/>
            <person name="Hori S."/>
            <person name="Arai W."/>
            <person name="Tsubouchi T."/>
            <person name="Morono Y."/>
            <person name="Uchiyama I."/>
            <person name="Ito T."/>
            <person name="Fujiyama A."/>
            <person name="Inagaki F."/>
            <person name="Takami H."/>
        </authorList>
    </citation>
    <scope>NUCLEOTIDE SEQUENCE</scope>
    <source>
        <strain evidence="2">Expedition CK06-06</strain>
    </source>
</reference>
<dbReference type="InterPro" id="IPR051047">
    <property type="entry name" value="AccD/PCCB"/>
</dbReference>
<dbReference type="PANTHER" id="PTHR43842">
    <property type="entry name" value="PROPIONYL-COA CARBOXYLASE BETA CHAIN"/>
    <property type="match status" value="1"/>
</dbReference>
<sequence length="126" mass="13674">MRHGAKVLYAISESVVPKIAVLIRKAYGGAKPAMGIDKDIGVDYIYTWPTGESAIMGAEAVAEVIYGKEIAEASGPNKLRRQKIRELKEAAGPYPLVHGGLVDDIIEPGETRKRLIATLECLIDKQ</sequence>
<organism evidence="2">
    <name type="scientific">marine sediment metagenome</name>
    <dbReference type="NCBI Taxonomy" id="412755"/>
    <lineage>
        <taxon>unclassified sequences</taxon>
        <taxon>metagenomes</taxon>
        <taxon>ecological metagenomes</taxon>
    </lineage>
</organism>
<evidence type="ECO:0000313" key="2">
    <source>
        <dbReference type="EMBL" id="GAJ03606.1"/>
    </source>
</evidence>
<dbReference type="Gene3D" id="3.90.226.10">
    <property type="entry name" value="2-enoyl-CoA Hydratase, Chain A, domain 1"/>
    <property type="match status" value="1"/>
</dbReference>
<protein>
    <recommendedName>
        <fullName evidence="1">CoA carboxyltransferase C-terminal domain-containing protein</fullName>
    </recommendedName>
</protein>
<comment type="caution">
    <text evidence="2">The sequence shown here is derived from an EMBL/GenBank/DDBJ whole genome shotgun (WGS) entry which is preliminary data.</text>
</comment>
<dbReference type="InterPro" id="IPR034733">
    <property type="entry name" value="AcCoA_carboxyl_beta"/>
</dbReference>
<dbReference type="GO" id="GO:0004658">
    <property type="term" value="F:propionyl-CoA carboxylase activity"/>
    <property type="evidence" value="ECO:0007669"/>
    <property type="project" value="TreeGrafter"/>
</dbReference>
<dbReference type="SUPFAM" id="SSF52096">
    <property type="entry name" value="ClpP/crotonase"/>
    <property type="match status" value="1"/>
</dbReference>
<feature type="domain" description="CoA carboxyltransferase C-terminal" evidence="1">
    <location>
        <begin position="1"/>
        <end position="126"/>
    </location>
</feature>
<dbReference type="InterPro" id="IPR011763">
    <property type="entry name" value="COA_CT_C"/>
</dbReference>
<dbReference type="AlphaFoldDB" id="X1UUQ8"/>
<accession>X1UUQ8</accession>
<proteinExistence type="predicted"/>
<dbReference type="PROSITE" id="PS50989">
    <property type="entry name" value="COA_CT_CTER"/>
    <property type="match status" value="1"/>
</dbReference>
<gene>
    <name evidence="2" type="ORF">S12H4_48309</name>
</gene>
<name>X1UUQ8_9ZZZZ</name>
<feature type="non-terminal residue" evidence="2">
    <location>
        <position position="126"/>
    </location>
</feature>
<dbReference type="PANTHER" id="PTHR43842:SF2">
    <property type="entry name" value="PROPIONYL-COA CARBOXYLASE BETA CHAIN, MITOCHONDRIAL"/>
    <property type="match status" value="1"/>
</dbReference>
<dbReference type="EMBL" id="BARW01030174">
    <property type="protein sequence ID" value="GAJ03606.1"/>
    <property type="molecule type" value="Genomic_DNA"/>
</dbReference>
<dbReference type="InterPro" id="IPR029045">
    <property type="entry name" value="ClpP/crotonase-like_dom_sf"/>
</dbReference>
<evidence type="ECO:0000259" key="1">
    <source>
        <dbReference type="PROSITE" id="PS50989"/>
    </source>
</evidence>